<dbReference type="NCBIfam" id="TIGR04294">
    <property type="entry name" value="pre_pil_HX9DG"/>
    <property type="match status" value="1"/>
</dbReference>
<dbReference type="STRING" id="314230.DSM3645_13540"/>
<dbReference type="InterPro" id="IPR011453">
    <property type="entry name" value="DUF1559"/>
</dbReference>
<keyword evidence="1" id="KW-1133">Transmembrane helix</keyword>
<dbReference type="eggNOG" id="COG2165">
    <property type="taxonomic scope" value="Bacteria"/>
</dbReference>
<proteinExistence type="predicted"/>
<dbReference type="PANTHER" id="PTHR30093:SF2">
    <property type="entry name" value="TYPE II SECRETION SYSTEM PROTEIN H"/>
    <property type="match status" value="1"/>
</dbReference>
<evidence type="ECO:0000313" key="3">
    <source>
        <dbReference type="EMBL" id="EAQ78990.1"/>
    </source>
</evidence>
<keyword evidence="1" id="KW-0472">Membrane</keyword>
<accession>A3ZWL6</accession>
<dbReference type="HOGENOM" id="CLU_041661_0_0_0"/>
<dbReference type="InterPro" id="IPR012902">
    <property type="entry name" value="N_methyl_site"/>
</dbReference>
<evidence type="ECO:0000256" key="1">
    <source>
        <dbReference type="SAM" id="Phobius"/>
    </source>
</evidence>
<dbReference type="AlphaFoldDB" id="A3ZWL6"/>
<dbReference type="InterPro" id="IPR045584">
    <property type="entry name" value="Pilin-like"/>
</dbReference>
<dbReference type="OrthoDB" id="210498at2"/>
<dbReference type="PANTHER" id="PTHR30093">
    <property type="entry name" value="GENERAL SECRETION PATHWAY PROTEIN G"/>
    <property type="match status" value="1"/>
</dbReference>
<name>A3ZWL6_9BACT</name>
<sequence>MFRSYHRARSGFTLVELLVVIAIIGVLIALLLPAVQQAREAARRMQCSNNLKQLGIVMHNYHDTFGRFTPGVVGLVNFDGGRGTGSFDGNPPTWMLMILPFIEQAALYDGMKSHLDGGGNPATAPGRFTVIDGLTCPSDPNGRKITNIEPSVWSGNFGFAGNYVSCSGSEVFTPTADANMRNRNGIFYANSRTDLADVTDGTTNTLLMGEILVVPDVAPRNSTNQDLRGSYYFGRRASGSFSTLEPPNTIVGDRSSSCRNFMRAPCNGAGTDNMVIYSRSFHPGGAEFGLADGSVRFISETVDRSVYQAYGTRGGNETPGEL</sequence>
<dbReference type="PROSITE" id="PS00409">
    <property type="entry name" value="PROKAR_NTER_METHYL"/>
    <property type="match status" value="1"/>
</dbReference>
<dbReference type="Gene3D" id="3.30.700.10">
    <property type="entry name" value="Glycoprotein, Type 4 Pilin"/>
    <property type="match status" value="1"/>
</dbReference>
<evidence type="ECO:0000259" key="2">
    <source>
        <dbReference type="Pfam" id="PF07596"/>
    </source>
</evidence>
<dbReference type="Pfam" id="PF07596">
    <property type="entry name" value="SBP_bac_10"/>
    <property type="match status" value="1"/>
</dbReference>
<reference evidence="3 4" key="1">
    <citation type="submission" date="2006-02" db="EMBL/GenBank/DDBJ databases">
        <authorList>
            <person name="Amann R."/>
            <person name="Ferriera S."/>
            <person name="Johnson J."/>
            <person name="Kravitz S."/>
            <person name="Halpern A."/>
            <person name="Remington K."/>
            <person name="Beeson K."/>
            <person name="Tran B."/>
            <person name="Rogers Y.-H."/>
            <person name="Friedman R."/>
            <person name="Venter J.C."/>
        </authorList>
    </citation>
    <scope>NUCLEOTIDE SEQUENCE [LARGE SCALE GENOMIC DNA]</scope>
    <source>
        <strain evidence="3 4">DSM 3645</strain>
    </source>
</reference>
<dbReference type="SUPFAM" id="SSF54523">
    <property type="entry name" value="Pili subunits"/>
    <property type="match status" value="1"/>
</dbReference>
<organism evidence="3 4">
    <name type="scientific">Blastopirellula marina DSM 3645</name>
    <dbReference type="NCBI Taxonomy" id="314230"/>
    <lineage>
        <taxon>Bacteria</taxon>
        <taxon>Pseudomonadati</taxon>
        <taxon>Planctomycetota</taxon>
        <taxon>Planctomycetia</taxon>
        <taxon>Pirellulales</taxon>
        <taxon>Pirellulaceae</taxon>
        <taxon>Blastopirellula</taxon>
    </lineage>
</organism>
<dbReference type="EMBL" id="AANZ01000016">
    <property type="protein sequence ID" value="EAQ78990.1"/>
    <property type="molecule type" value="Genomic_DNA"/>
</dbReference>
<keyword evidence="1" id="KW-0812">Transmembrane</keyword>
<evidence type="ECO:0000313" key="4">
    <source>
        <dbReference type="Proteomes" id="UP000004358"/>
    </source>
</evidence>
<protein>
    <recommendedName>
        <fullName evidence="2">DUF1559 domain-containing protein</fullName>
    </recommendedName>
</protein>
<dbReference type="Pfam" id="PF07963">
    <property type="entry name" value="N_methyl"/>
    <property type="match status" value="1"/>
</dbReference>
<dbReference type="RefSeq" id="WP_002650606.1">
    <property type="nucleotide sequence ID" value="NZ_CH672376.1"/>
</dbReference>
<dbReference type="InterPro" id="IPR027558">
    <property type="entry name" value="Pre_pil_HX9DG_C"/>
</dbReference>
<comment type="caution">
    <text evidence="3">The sequence shown here is derived from an EMBL/GenBank/DDBJ whole genome shotgun (WGS) entry which is preliminary data.</text>
</comment>
<gene>
    <name evidence="3" type="ORF">DSM3645_13540</name>
</gene>
<dbReference type="Proteomes" id="UP000004358">
    <property type="component" value="Unassembled WGS sequence"/>
</dbReference>
<feature type="transmembrane region" description="Helical" evidence="1">
    <location>
        <begin position="12"/>
        <end position="35"/>
    </location>
</feature>
<feature type="domain" description="DUF1559" evidence="2">
    <location>
        <begin position="36"/>
        <end position="304"/>
    </location>
</feature>
<dbReference type="NCBIfam" id="TIGR02532">
    <property type="entry name" value="IV_pilin_GFxxxE"/>
    <property type="match status" value="1"/>
</dbReference>